<keyword evidence="1" id="KW-0732">Signal</keyword>
<feature type="signal peptide" evidence="1">
    <location>
        <begin position="1"/>
        <end position="20"/>
    </location>
</feature>
<gene>
    <name evidence="2" type="ORF">D5R81_10800</name>
</gene>
<dbReference type="Pfam" id="PF04338">
    <property type="entry name" value="DUF481"/>
    <property type="match status" value="1"/>
</dbReference>
<organism evidence="2 3">
    <name type="scientific">Parashewanella spongiae</name>
    <dbReference type="NCBI Taxonomy" id="342950"/>
    <lineage>
        <taxon>Bacteria</taxon>
        <taxon>Pseudomonadati</taxon>
        <taxon>Pseudomonadota</taxon>
        <taxon>Gammaproteobacteria</taxon>
        <taxon>Alteromonadales</taxon>
        <taxon>Shewanellaceae</taxon>
        <taxon>Parashewanella</taxon>
    </lineage>
</organism>
<dbReference type="OrthoDB" id="7625761at2"/>
<feature type="chain" id="PRO_5017399572" evidence="1">
    <location>
        <begin position="21"/>
        <end position="248"/>
    </location>
</feature>
<reference evidence="2 3" key="1">
    <citation type="submission" date="2018-09" db="EMBL/GenBank/DDBJ databases">
        <title>Phylogeny of the Shewanellaceae, and recommendation for two new genera, Pseudoshewanella and Parashewanella.</title>
        <authorList>
            <person name="Wang G."/>
        </authorList>
    </citation>
    <scope>NUCLEOTIDE SEQUENCE [LARGE SCALE GENOMIC DNA]</scope>
    <source>
        <strain evidence="2 3">KCTC 22492</strain>
    </source>
</reference>
<evidence type="ECO:0000313" key="2">
    <source>
        <dbReference type="EMBL" id="RJY14714.1"/>
    </source>
</evidence>
<accession>A0A3A6U8L2</accession>
<protein>
    <submittedName>
        <fullName evidence="2">DUF481 domain-containing protein</fullName>
    </submittedName>
</protein>
<name>A0A3A6U8L2_9GAMM</name>
<dbReference type="InterPro" id="IPR007433">
    <property type="entry name" value="DUF481"/>
</dbReference>
<comment type="caution">
    <text evidence="2">The sequence shown here is derived from an EMBL/GenBank/DDBJ whole genome shotgun (WGS) entry which is preliminary data.</text>
</comment>
<dbReference type="AlphaFoldDB" id="A0A3A6U8L2"/>
<dbReference type="Proteomes" id="UP000273022">
    <property type="component" value="Unassembled WGS sequence"/>
</dbReference>
<keyword evidence="3" id="KW-1185">Reference proteome</keyword>
<evidence type="ECO:0000313" key="3">
    <source>
        <dbReference type="Proteomes" id="UP000273022"/>
    </source>
</evidence>
<sequence>MKSACGLFFSFVCFSGSTFAIVPTLYQDPEQHFTAEIEVGFQLNTGNNSATSFNGRTNLVYDTNSAKQEVTVRGFFASDSERTTSEKYELNLQSNYKLSSGYVFAQSDYVRDRYGSYTKLATISSGYGFDAIDTKKAKLSLELSPGYRYNLPIETDVVPVPQSNTDTILRTAARFSYKMHEYTSFTADLTAENGAENNTLTLDTSYKNLMFKDWAFKVGINIKYTDVVPEGSKRTDTVTTFNLLYTFE</sequence>
<proteinExistence type="predicted"/>
<evidence type="ECO:0000256" key="1">
    <source>
        <dbReference type="SAM" id="SignalP"/>
    </source>
</evidence>
<dbReference type="RefSeq" id="WP_121853673.1">
    <property type="nucleotide sequence ID" value="NZ_CP037952.1"/>
</dbReference>
<dbReference type="EMBL" id="QYYH01000061">
    <property type="protein sequence ID" value="RJY14714.1"/>
    <property type="molecule type" value="Genomic_DNA"/>
</dbReference>